<dbReference type="Proteomes" id="UP000229433">
    <property type="component" value="Unassembled WGS sequence"/>
</dbReference>
<evidence type="ECO:0000256" key="1">
    <source>
        <dbReference type="SAM" id="SignalP"/>
    </source>
</evidence>
<comment type="caution">
    <text evidence="2">The sequence shown here is derived from an EMBL/GenBank/DDBJ whole genome shotgun (WGS) entry which is preliminary data.</text>
</comment>
<gene>
    <name evidence="2" type="ORF">CJ305_17215</name>
</gene>
<proteinExistence type="predicted"/>
<keyword evidence="3" id="KW-1185">Reference proteome</keyword>
<evidence type="ECO:0000313" key="3">
    <source>
        <dbReference type="Proteomes" id="UP000229433"/>
    </source>
</evidence>
<dbReference type="InterPro" id="IPR058512">
    <property type="entry name" value="DUF8199"/>
</dbReference>
<dbReference type="Pfam" id="PF26622">
    <property type="entry name" value="DUF8199"/>
    <property type="match status" value="1"/>
</dbReference>
<evidence type="ECO:0000313" key="2">
    <source>
        <dbReference type="EMBL" id="PHQ27989.1"/>
    </source>
</evidence>
<name>A0A2G1VND6_9FLAO</name>
<feature type="chain" id="PRO_5013847754" description="Secreted protein" evidence="1">
    <location>
        <begin position="26"/>
        <end position="140"/>
    </location>
</feature>
<evidence type="ECO:0008006" key="4">
    <source>
        <dbReference type="Google" id="ProtNLM"/>
    </source>
</evidence>
<dbReference type="InterPro" id="IPR058060">
    <property type="entry name" value="HYC_CC_PP"/>
</dbReference>
<dbReference type="OrthoDB" id="1493875at2"/>
<dbReference type="NCBIfam" id="NF047658">
    <property type="entry name" value="HYC_CC_PP"/>
    <property type="match status" value="1"/>
</dbReference>
<sequence>MKSFFTKIVSFFLAATIFFSTASFAVDMHFCCNKLVDMTYFGKAESCSDIAQKEDNNSRQCTSIQEKDCCSNKTIVKTADESIKKAQTHNEFENIVFLNTFFYTYLNLFEGLETNVIPFEQYRPPLLYRDILVLHETFLI</sequence>
<dbReference type="EMBL" id="NQXA01000023">
    <property type="protein sequence ID" value="PHQ27989.1"/>
    <property type="molecule type" value="Genomic_DNA"/>
</dbReference>
<reference evidence="2 3" key="1">
    <citation type="submission" date="2017-08" db="EMBL/GenBank/DDBJ databases">
        <title>The whole genome shortgun sequences of strain Leeuwenhoekiella nanhaiensis G18 from the South China Sea.</title>
        <authorList>
            <person name="Liu Q."/>
        </authorList>
    </citation>
    <scope>NUCLEOTIDE SEQUENCE [LARGE SCALE GENOMIC DNA]</scope>
    <source>
        <strain evidence="2 3">G18</strain>
    </source>
</reference>
<protein>
    <recommendedName>
        <fullName evidence="4">Secreted protein</fullName>
    </recommendedName>
</protein>
<dbReference type="AlphaFoldDB" id="A0A2G1VND6"/>
<feature type="signal peptide" evidence="1">
    <location>
        <begin position="1"/>
        <end position="25"/>
    </location>
</feature>
<accession>A0A2G1VND6</accession>
<dbReference type="RefSeq" id="WP_099647587.1">
    <property type="nucleotide sequence ID" value="NZ_KZ319303.1"/>
</dbReference>
<organism evidence="2 3">
    <name type="scientific">Leeuwenhoekiella nanhaiensis</name>
    <dbReference type="NCBI Taxonomy" id="1655491"/>
    <lineage>
        <taxon>Bacteria</taxon>
        <taxon>Pseudomonadati</taxon>
        <taxon>Bacteroidota</taxon>
        <taxon>Flavobacteriia</taxon>
        <taxon>Flavobacteriales</taxon>
        <taxon>Flavobacteriaceae</taxon>
        <taxon>Leeuwenhoekiella</taxon>
    </lineage>
</organism>
<keyword evidence="1" id="KW-0732">Signal</keyword>